<dbReference type="GO" id="GO:0004672">
    <property type="term" value="F:protein kinase activity"/>
    <property type="evidence" value="ECO:0007669"/>
    <property type="project" value="InterPro"/>
</dbReference>
<dbReference type="FunFam" id="3.80.10.10:FF:000400">
    <property type="entry name" value="Nuclear pore complex protein NUP107"/>
    <property type="match status" value="1"/>
</dbReference>
<dbReference type="EMBL" id="JAIWQS010000009">
    <property type="protein sequence ID" value="KAJ8755851.1"/>
    <property type="molecule type" value="Genomic_DNA"/>
</dbReference>
<feature type="region of interest" description="Disordered" evidence="11">
    <location>
        <begin position="325"/>
        <end position="345"/>
    </location>
</feature>
<keyword evidence="5 12" id="KW-0812">Transmembrane</keyword>
<feature type="chain" id="PRO_5043451513" description="Protein kinase domain-containing protein" evidence="13">
    <location>
        <begin position="21"/>
        <end position="649"/>
    </location>
</feature>
<dbReference type="GO" id="GO:0005524">
    <property type="term" value="F:ATP binding"/>
    <property type="evidence" value="ECO:0007669"/>
    <property type="project" value="InterPro"/>
</dbReference>
<accession>A0AAV8SV21</accession>
<proteinExistence type="inferred from homology"/>
<evidence type="ECO:0000256" key="8">
    <source>
        <dbReference type="ARBA" id="ARBA00022989"/>
    </source>
</evidence>
<keyword evidence="7" id="KW-0677">Repeat</keyword>
<keyword evidence="16" id="KW-1185">Reference proteome</keyword>
<dbReference type="PANTHER" id="PTHR48007:SF38">
    <property type="entry name" value="LEUCINE-RICH REPEAT PROTEIN KINASE FAMILY PROTEIN"/>
    <property type="match status" value="1"/>
</dbReference>
<name>A0AAV8SV21_9ROSI</name>
<evidence type="ECO:0000256" key="4">
    <source>
        <dbReference type="ARBA" id="ARBA00022614"/>
    </source>
</evidence>
<evidence type="ECO:0000256" key="6">
    <source>
        <dbReference type="ARBA" id="ARBA00022729"/>
    </source>
</evidence>
<evidence type="ECO:0000256" key="13">
    <source>
        <dbReference type="SAM" id="SignalP"/>
    </source>
</evidence>
<dbReference type="Gene3D" id="1.10.510.10">
    <property type="entry name" value="Transferase(Phosphotransferase) domain 1"/>
    <property type="match status" value="1"/>
</dbReference>
<evidence type="ECO:0000313" key="16">
    <source>
        <dbReference type="Proteomes" id="UP001159364"/>
    </source>
</evidence>
<dbReference type="Pfam" id="PF00069">
    <property type="entry name" value="Pkinase"/>
    <property type="match status" value="1"/>
</dbReference>
<evidence type="ECO:0000256" key="12">
    <source>
        <dbReference type="SAM" id="Phobius"/>
    </source>
</evidence>
<comment type="caution">
    <text evidence="15">The sequence shown here is derived from an EMBL/GenBank/DDBJ whole genome shotgun (WGS) entry which is preliminary data.</text>
</comment>
<evidence type="ECO:0000313" key="15">
    <source>
        <dbReference type="EMBL" id="KAJ8755851.1"/>
    </source>
</evidence>
<dbReference type="Pfam" id="PF08263">
    <property type="entry name" value="LRRNT_2"/>
    <property type="match status" value="1"/>
</dbReference>
<evidence type="ECO:0000259" key="14">
    <source>
        <dbReference type="PROSITE" id="PS50011"/>
    </source>
</evidence>
<keyword evidence="8 12" id="KW-1133">Transmembrane helix</keyword>
<keyword evidence="9 12" id="KW-0472">Membrane</keyword>
<feature type="transmembrane region" description="Helical" evidence="12">
    <location>
        <begin position="268"/>
        <end position="287"/>
    </location>
</feature>
<sequence length="649" mass="70506">MASNWLLRLIILFVICLVESRLTSSVSVSEALIKLKQSFTNASALGSWSPGSVPCKGGNGWIGLVCSNGMVTGLRLGNMGLSGTIDVDALVNISGLRAISFAYNSFSGNIPEFSRLGRLKALFLSGNQFSGEIPSDFFSKMDTLKKLWLSNNKFTGHIPMSLVELSSLMELRLDKNQFTGAVPAFKQPSLLAFNVSNNNLEGEIPASLGRFPTSSFEGNTGLCGGRYGKACVTRVKALTATSGPMGSNVTKANHDHHNQNLVYIKKSIIGIVILAVLLLSVAILIVFKMRAKEEDFESAREDNAAPEEAVEVQVSMLTTPPEMAVTKKAGSSRRGSNHGRHGGNVGEFVMVNDEKGVFGLPDLMKAAAEVIGNGGSRSAYKAVMASGLAVLVKRMRDMNGMGKEGFETEITKLAKLRHINILTPLAFHYRADEKLLIYEFVPKGSLHHLLHDDHGLQHAELDWPARLKIVIGIARGLNYLHTELPSYDLPHGNLKSSNILITLDNEPLVSEFGFGPLLNRSVIAQAMLGYKAPEVSQTGVSPKCDVYCLGILILEILTGKRPCQYLSTGDGGKDIVERAESAISKGRESELLDPEISRSTSSLEGMVWLLHIGVACTETDPEKRLDVREALQRIEEIQLPSHRDGYEDS</sequence>
<keyword evidence="3" id="KW-0964">Secreted</keyword>
<evidence type="ECO:0000256" key="9">
    <source>
        <dbReference type="ARBA" id="ARBA00023136"/>
    </source>
</evidence>
<dbReference type="InterPro" id="IPR011009">
    <property type="entry name" value="Kinase-like_dom_sf"/>
</dbReference>
<dbReference type="Gene3D" id="3.80.10.10">
    <property type="entry name" value="Ribonuclease Inhibitor"/>
    <property type="match status" value="2"/>
</dbReference>
<feature type="domain" description="Protein kinase" evidence="14">
    <location>
        <begin position="365"/>
        <end position="639"/>
    </location>
</feature>
<dbReference type="InterPro" id="IPR046959">
    <property type="entry name" value="PRK1-6/SRF4-like"/>
</dbReference>
<feature type="signal peptide" evidence="13">
    <location>
        <begin position="1"/>
        <end position="20"/>
    </location>
</feature>
<gene>
    <name evidence="15" type="ORF">K2173_024396</name>
</gene>
<dbReference type="PANTHER" id="PTHR48007">
    <property type="entry name" value="LEUCINE-RICH REPEAT RECEPTOR-LIKE PROTEIN KINASE PXC1"/>
    <property type="match status" value="1"/>
</dbReference>
<dbReference type="InterPro" id="IPR032675">
    <property type="entry name" value="LRR_dom_sf"/>
</dbReference>
<dbReference type="Pfam" id="PF00560">
    <property type="entry name" value="LRR_1"/>
    <property type="match status" value="3"/>
</dbReference>
<dbReference type="SUPFAM" id="SSF56112">
    <property type="entry name" value="Protein kinase-like (PK-like)"/>
    <property type="match status" value="1"/>
</dbReference>
<dbReference type="InterPro" id="IPR001611">
    <property type="entry name" value="Leu-rich_rpt"/>
</dbReference>
<evidence type="ECO:0000256" key="11">
    <source>
        <dbReference type="SAM" id="MobiDB-lite"/>
    </source>
</evidence>
<dbReference type="SUPFAM" id="SSF52058">
    <property type="entry name" value="L domain-like"/>
    <property type="match status" value="1"/>
</dbReference>
<dbReference type="Proteomes" id="UP001159364">
    <property type="component" value="Linkage Group LG09"/>
</dbReference>
<dbReference type="PROSITE" id="PS50011">
    <property type="entry name" value="PROTEIN_KINASE_DOM"/>
    <property type="match status" value="1"/>
</dbReference>
<dbReference type="InterPro" id="IPR013210">
    <property type="entry name" value="LRR_N_plant-typ"/>
</dbReference>
<reference evidence="15 16" key="1">
    <citation type="submission" date="2021-09" db="EMBL/GenBank/DDBJ databases">
        <title>Genomic insights and catalytic innovation underlie evolution of tropane alkaloids biosynthesis.</title>
        <authorList>
            <person name="Wang Y.-J."/>
            <person name="Tian T."/>
            <person name="Huang J.-P."/>
            <person name="Huang S.-X."/>
        </authorList>
    </citation>
    <scope>NUCLEOTIDE SEQUENCE [LARGE SCALE GENOMIC DNA]</scope>
    <source>
        <strain evidence="15">KIB-2018</strain>
        <tissue evidence="15">Leaf</tissue>
    </source>
</reference>
<evidence type="ECO:0000256" key="3">
    <source>
        <dbReference type="ARBA" id="ARBA00022512"/>
    </source>
</evidence>
<evidence type="ECO:0000256" key="7">
    <source>
        <dbReference type="ARBA" id="ARBA00022737"/>
    </source>
</evidence>
<evidence type="ECO:0000256" key="2">
    <source>
        <dbReference type="ARBA" id="ARBA00004370"/>
    </source>
</evidence>
<dbReference type="Gene3D" id="3.30.200.20">
    <property type="entry name" value="Phosphorylase Kinase, domain 1"/>
    <property type="match status" value="1"/>
</dbReference>
<evidence type="ECO:0000256" key="10">
    <source>
        <dbReference type="ARBA" id="ARBA00038043"/>
    </source>
</evidence>
<keyword evidence="4" id="KW-0433">Leucine-rich repeat</keyword>
<evidence type="ECO:0000256" key="1">
    <source>
        <dbReference type="ARBA" id="ARBA00004191"/>
    </source>
</evidence>
<dbReference type="InterPro" id="IPR000719">
    <property type="entry name" value="Prot_kinase_dom"/>
</dbReference>
<keyword evidence="3" id="KW-0134">Cell wall</keyword>
<evidence type="ECO:0000256" key="5">
    <source>
        <dbReference type="ARBA" id="ARBA00022692"/>
    </source>
</evidence>
<comment type="subcellular location">
    <subcellularLocation>
        <location evidence="2">Membrane</location>
    </subcellularLocation>
    <subcellularLocation>
        <location evidence="1">Secreted</location>
        <location evidence="1">Cell wall</location>
    </subcellularLocation>
</comment>
<comment type="similarity">
    <text evidence="10">Belongs to the polygalacturonase-inhibiting protein family.</text>
</comment>
<dbReference type="AlphaFoldDB" id="A0AAV8SV21"/>
<keyword evidence="6 13" id="KW-0732">Signal</keyword>
<dbReference type="GO" id="GO:0016020">
    <property type="term" value="C:membrane"/>
    <property type="evidence" value="ECO:0007669"/>
    <property type="project" value="UniProtKB-SubCell"/>
</dbReference>
<protein>
    <recommendedName>
        <fullName evidence="14">Protein kinase domain-containing protein</fullName>
    </recommendedName>
</protein>
<organism evidence="15 16">
    <name type="scientific">Erythroxylum novogranatense</name>
    <dbReference type="NCBI Taxonomy" id="1862640"/>
    <lineage>
        <taxon>Eukaryota</taxon>
        <taxon>Viridiplantae</taxon>
        <taxon>Streptophyta</taxon>
        <taxon>Embryophyta</taxon>
        <taxon>Tracheophyta</taxon>
        <taxon>Spermatophyta</taxon>
        <taxon>Magnoliopsida</taxon>
        <taxon>eudicotyledons</taxon>
        <taxon>Gunneridae</taxon>
        <taxon>Pentapetalae</taxon>
        <taxon>rosids</taxon>
        <taxon>fabids</taxon>
        <taxon>Malpighiales</taxon>
        <taxon>Erythroxylaceae</taxon>
        <taxon>Erythroxylum</taxon>
    </lineage>
</organism>